<dbReference type="AlphaFoldDB" id="A0A7D5IXX0"/>
<gene>
    <name evidence="2" type="ORF">HW566_15890</name>
</gene>
<reference evidence="2 3" key="1">
    <citation type="submission" date="2020-06" db="EMBL/GenBank/DDBJ databases">
        <authorList>
            <person name="Jo H."/>
        </authorList>
    </citation>
    <scope>NUCLEOTIDE SEQUENCE [LARGE SCALE GENOMIC DNA]</scope>
    <source>
        <strain evidence="2 3">I46</strain>
    </source>
</reference>
<feature type="transmembrane region" description="Helical" evidence="1">
    <location>
        <begin position="83"/>
        <end position="107"/>
    </location>
</feature>
<evidence type="ECO:0000313" key="2">
    <source>
        <dbReference type="EMBL" id="QLD13122.1"/>
    </source>
</evidence>
<dbReference type="EMBL" id="CP058316">
    <property type="protein sequence ID" value="QLD13122.1"/>
    <property type="molecule type" value="Genomic_DNA"/>
</dbReference>
<evidence type="ECO:0000313" key="3">
    <source>
        <dbReference type="Proteomes" id="UP000509638"/>
    </source>
</evidence>
<name>A0A7D5IXX0_9MICO</name>
<dbReference type="Proteomes" id="UP000509638">
    <property type="component" value="Chromosome"/>
</dbReference>
<feature type="transmembrane region" description="Helical" evidence="1">
    <location>
        <begin position="16"/>
        <end position="41"/>
    </location>
</feature>
<sequence>MSADAAARPAHRAPTWLVATVAGAFGLFYAYAVWVAVGHLVTQATGVLGLNGVGWAVLGSAVVFPIVVFAAAFALGHRRRTGVLALVLLAGLGLVAVFWLNILSYSITAGASLLGG</sequence>
<protein>
    <submittedName>
        <fullName evidence="2">Uncharacterized protein</fullName>
    </submittedName>
</protein>
<accession>A0A7D5IXX0</accession>
<proteinExistence type="predicted"/>
<keyword evidence="1" id="KW-0812">Transmembrane</keyword>
<keyword evidence="1" id="KW-1133">Transmembrane helix</keyword>
<keyword evidence="1" id="KW-0472">Membrane</keyword>
<evidence type="ECO:0000256" key="1">
    <source>
        <dbReference type="SAM" id="Phobius"/>
    </source>
</evidence>
<dbReference type="RefSeq" id="WP_178014512.1">
    <property type="nucleotide sequence ID" value="NZ_CP058316.1"/>
</dbReference>
<feature type="transmembrane region" description="Helical" evidence="1">
    <location>
        <begin position="53"/>
        <end position="76"/>
    </location>
</feature>
<organism evidence="2 3">
    <name type="scientific">Microbacterium oleivorans</name>
    <dbReference type="NCBI Taxonomy" id="273677"/>
    <lineage>
        <taxon>Bacteria</taxon>
        <taxon>Bacillati</taxon>
        <taxon>Actinomycetota</taxon>
        <taxon>Actinomycetes</taxon>
        <taxon>Micrococcales</taxon>
        <taxon>Microbacteriaceae</taxon>
        <taxon>Microbacterium</taxon>
    </lineage>
</organism>